<comment type="caution">
    <text evidence="2">The sequence shown here is derived from an EMBL/GenBank/DDBJ whole genome shotgun (WGS) entry which is preliminary data.</text>
</comment>
<feature type="non-terminal residue" evidence="2">
    <location>
        <position position="1"/>
    </location>
</feature>
<evidence type="ECO:0000313" key="2">
    <source>
        <dbReference type="EMBL" id="GFD57294.1"/>
    </source>
</evidence>
<sequence>GAAPRRPWLSAPPVPLAARQPTHRRIWRVARQPDALPARGVRRRPRRLPGRPPGDDARLGHRLGRGRLGR</sequence>
<evidence type="ECO:0000256" key="1">
    <source>
        <dbReference type="SAM" id="MobiDB-lite"/>
    </source>
</evidence>
<reference evidence="2" key="1">
    <citation type="journal article" date="2019" name="Sci. Rep.">
        <title>Draft genome of Tanacetum cinerariifolium, the natural source of mosquito coil.</title>
        <authorList>
            <person name="Yamashiro T."/>
            <person name="Shiraishi A."/>
            <person name="Satake H."/>
            <person name="Nakayama K."/>
        </authorList>
    </citation>
    <scope>NUCLEOTIDE SEQUENCE</scope>
</reference>
<feature type="compositionally biased region" description="Basic residues" evidence="1">
    <location>
        <begin position="60"/>
        <end position="70"/>
    </location>
</feature>
<organism evidence="2">
    <name type="scientific">Tanacetum cinerariifolium</name>
    <name type="common">Dalmatian daisy</name>
    <name type="synonym">Chrysanthemum cinerariifolium</name>
    <dbReference type="NCBI Taxonomy" id="118510"/>
    <lineage>
        <taxon>Eukaryota</taxon>
        <taxon>Viridiplantae</taxon>
        <taxon>Streptophyta</taxon>
        <taxon>Embryophyta</taxon>
        <taxon>Tracheophyta</taxon>
        <taxon>Spermatophyta</taxon>
        <taxon>Magnoliopsida</taxon>
        <taxon>eudicotyledons</taxon>
        <taxon>Gunneridae</taxon>
        <taxon>Pentapetalae</taxon>
        <taxon>asterids</taxon>
        <taxon>campanulids</taxon>
        <taxon>Asterales</taxon>
        <taxon>Asteraceae</taxon>
        <taxon>Asteroideae</taxon>
        <taxon>Anthemideae</taxon>
        <taxon>Anthemidinae</taxon>
        <taxon>Tanacetum</taxon>
    </lineage>
</organism>
<protein>
    <submittedName>
        <fullName evidence="2">Uncharacterized protein</fullName>
    </submittedName>
</protein>
<dbReference type="AlphaFoldDB" id="A0A699XLE5"/>
<feature type="region of interest" description="Disordered" evidence="1">
    <location>
        <begin position="1"/>
        <end position="70"/>
    </location>
</feature>
<feature type="compositionally biased region" description="Basic residues" evidence="1">
    <location>
        <begin position="40"/>
        <end position="49"/>
    </location>
</feature>
<accession>A0A699XLE5</accession>
<name>A0A699XLE5_TANCI</name>
<dbReference type="EMBL" id="BKCJ011839501">
    <property type="protein sequence ID" value="GFD57294.1"/>
    <property type="molecule type" value="Genomic_DNA"/>
</dbReference>
<gene>
    <name evidence="2" type="ORF">Tci_929263</name>
</gene>
<proteinExistence type="predicted"/>